<dbReference type="FunFam" id="3.40.50.720:FF:000137">
    <property type="entry name" value="Hydroxysteroid (17-beta) dehydrogenase 3"/>
    <property type="match status" value="1"/>
</dbReference>
<keyword evidence="3" id="KW-0521">NADP</keyword>
<dbReference type="EMBL" id="LR899549">
    <property type="protein sequence ID" value="CAD7240429.1"/>
    <property type="molecule type" value="Genomic_DNA"/>
</dbReference>
<keyword evidence="6" id="KW-0472">Membrane</keyword>
<protein>
    <submittedName>
        <fullName evidence="7">Uncharacterized protein</fullName>
    </submittedName>
</protein>
<dbReference type="InterPro" id="IPR020904">
    <property type="entry name" value="Sc_DH/Rdtase_CS"/>
</dbReference>
<dbReference type="Proteomes" id="UP000677054">
    <property type="component" value="Unassembled WGS sequence"/>
</dbReference>
<keyword evidence="8" id="KW-1185">Reference proteome</keyword>
<proteinExistence type="inferred from homology"/>
<reference evidence="7" key="1">
    <citation type="submission" date="2020-11" db="EMBL/GenBank/DDBJ databases">
        <authorList>
            <person name="Tran Van P."/>
        </authorList>
    </citation>
    <scope>NUCLEOTIDE SEQUENCE</scope>
</reference>
<keyword evidence="6" id="KW-0812">Transmembrane</keyword>
<accession>A0A7R8WYN1</accession>
<evidence type="ECO:0000256" key="4">
    <source>
        <dbReference type="ARBA" id="ARBA00023002"/>
    </source>
</evidence>
<dbReference type="PANTHER" id="PTHR43899:SF13">
    <property type="entry name" value="RH59310P"/>
    <property type="match status" value="1"/>
</dbReference>
<evidence type="ECO:0000313" key="8">
    <source>
        <dbReference type="Proteomes" id="UP000677054"/>
    </source>
</evidence>
<dbReference type="PRINTS" id="PR00080">
    <property type="entry name" value="SDRFAMILY"/>
</dbReference>
<sequence length="341" mass="38452">MMCLEVKDFIQGYIGTRMDGWCLWSVLSWIVTLSVLAWVGVQLIHLTRRLFIHAFAAYPPFTSYGAWAVVTGCTDGIGLSYAKELARHGMKIALISRNPDKLETVAWQIEKEFGVETKVIQADFTKLDIYEGIKEKLAGLDIGILVNNVGMATRISPFLDVPDGEKTYQDVLLVNNMSMVRMTHMVLPGMVEKRKGIIINVSSISDVSPVPLLTTYSATKAFIYSFSRGLAYEYKSKGILVHHVDPWYVYTKMMNKLVHRPGLMAPTPDIFVRADLRSITKVQVTSGYWLHNFMREAARFMDFIAPTAATNMVGWTIKNVLERAMQKRAKLKKQKADAKTA</sequence>
<dbReference type="AlphaFoldDB" id="A0A7R8WYN1"/>
<keyword evidence="4" id="KW-0560">Oxidoreductase</keyword>
<dbReference type="SUPFAM" id="SSF51735">
    <property type="entry name" value="NAD(P)-binding Rossmann-fold domains"/>
    <property type="match status" value="1"/>
</dbReference>
<evidence type="ECO:0000256" key="1">
    <source>
        <dbReference type="ARBA" id="ARBA00004240"/>
    </source>
</evidence>
<dbReference type="PRINTS" id="PR00081">
    <property type="entry name" value="GDHRDH"/>
</dbReference>
<organism evidence="7">
    <name type="scientific">Darwinula stevensoni</name>
    <dbReference type="NCBI Taxonomy" id="69355"/>
    <lineage>
        <taxon>Eukaryota</taxon>
        <taxon>Metazoa</taxon>
        <taxon>Ecdysozoa</taxon>
        <taxon>Arthropoda</taxon>
        <taxon>Crustacea</taxon>
        <taxon>Oligostraca</taxon>
        <taxon>Ostracoda</taxon>
        <taxon>Podocopa</taxon>
        <taxon>Podocopida</taxon>
        <taxon>Darwinulocopina</taxon>
        <taxon>Darwinuloidea</taxon>
        <taxon>Darwinulidae</taxon>
        <taxon>Darwinula</taxon>
    </lineage>
</organism>
<evidence type="ECO:0000256" key="5">
    <source>
        <dbReference type="RuleBase" id="RU000363"/>
    </source>
</evidence>
<dbReference type="Pfam" id="PF00106">
    <property type="entry name" value="adh_short"/>
    <property type="match status" value="1"/>
</dbReference>
<dbReference type="PIRSF" id="PIRSF000126">
    <property type="entry name" value="11-beta-HSD1"/>
    <property type="match status" value="1"/>
</dbReference>
<comment type="similarity">
    <text evidence="2 5">Belongs to the short-chain dehydrogenases/reductases (SDR) family.</text>
</comment>
<dbReference type="GO" id="GO:0005783">
    <property type="term" value="C:endoplasmic reticulum"/>
    <property type="evidence" value="ECO:0007669"/>
    <property type="project" value="UniProtKB-SubCell"/>
</dbReference>
<dbReference type="Gene3D" id="3.40.50.720">
    <property type="entry name" value="NAD(P)-binding Rossmann-like Domain"/>
    <property type="match status" value="1"/>
</dbReference>
<keyword evidence="6" id="KW-1133">Transmembrane helix</keyword>
<dbReference type="InterPro" id="IPR036291">
    <property type="entry name" value="NAD(P)-bd_dom_sf"/>
</dbReference>
<dbReference type="GO" id="GO:0016491">
    <property type="term" value="F:oxidoreductase activity"/>
    <property type="evidence" value="ECO:0007669"/>
    <property type="project" value="UniProtKB-KW"/>
</dbReference>
<dbReference type="InterPro" id="IPR002347">
    <property type="entry name" value="SDR_fam"/>
</dbReference>
<evidence type="ECO:0000256" key="6">
    <source>
        <dbReference type="SAM" id="Phobius"/>
    </source>
</evidence>
<dbReference type="PROSITE" id="PS00061">
    <property type="entry name" value="ADH_SHORT"/>
    <property type="match status" value="1"/>
</dbReference>
<evidence type="ECO:0000256" key="2">
    <source>
        <dbReference type="ARBA" id="ARBA00006484"/>
    </source>
</evidence>
<evidence type="ECO:0000256" key="3">
    <source>
        <dbReference type="ARBA" id="ARBA00022857"/>
    </source>
</evidence>
<feature type="transmembrane region" description="Helical" evidence="6">
    <location>
        <begin position="21"/>
        <end position="44"/>
    </location>
</feature>
<dbReference type="PANTHER" id="PTHR43899">
    <property type="entry name" value="RH59310P"/>
    <property type="match status" value="1"/>
</dbReference>
<evidence type="ECO:0000313" key="7">
    <source>
        <dbReference type="EMBL" id="CAD7240429.1"/>
    </source>
</evidence>
<gene>
    <name evidence="7" type="ORF">DSTB1V02_LOCUS453</name>
</gene>
<dbReference type="InterPro" id="IPR051019">
    <property type="entry name" value="VLCFA-Steroid_DH"/>
</dbReference>
<name>A0A7R8WYN1_9CRUS</name>
<dbReference type="EMBL" id="CAJPEV010000032">
    <property type="protein sequence ID" value="CAG0879141.1"/>
    <property type="molecule type" value="Genomic_DNA"/>
</dbReference>
<dbReference type="CDD" id="cd05356">
    <property type="entry name" value="17beta-HSD1_like_SDR_c"/>
    <property type="match status" value="1"/>
</dbReference>
<dbReference type="OrthoDB" id="5545019at2759"/>
<comment type="subcellular location">
    <subcellularLocation>
        <location evidence="1">Endoplasmic reticulum</location>
    </subcellularLocation>
</comment>